<protein>
    <submittedName>
        <fullName evidence="2">Sugar-binding protein</fullName>
    </submittedName>
</protein>
<dbReference type="EMBL" id="PNYB01000001">
    <property type="protein sequence ID" value="PMS28600.1"/>
    <property type="molecule type" value="Genomic_DNA"/>
</dbReference>
<dbReference type="NCBIfam" id="TIGR03696">
    <property type="entry name" value="Rhs_assc_core"/>
    <property type="match status" value="1"/>
</dbReference>
<gene>
    <name evidence="2" type="ORF">C0Z19_02280</name>
</gene>
<sequence length="243" mass="27760">PVWKPTDRYLPEEDPLQRVAQAASPAHVFYYHCDHIGTPYMMMDELGDVVWEATYRAWGETQDVIARVSQAVGIAARNPIRFQGQQEDSETGLSYTRNRYYDSSSGRFISQDPLGVLGGINAYQYAPSPTQWIDPLGLRKRLGCKGKFHSFHDFDLPEDKLFASDAVQFRLANKTLIERMNTDPEYRRDMLGRNPALLDWMKDPDLSKSPPGMTWHHNDAPGLLNLVSFDDHRDGMDASLPRR</sequence>
<evidence type="ECO:0000313" key="2">
    <source>
        <dbReference type="EMBL" id="PMS28600.1"/>
    </source>
</evidence>
<keyword evidence="3" id="KW-1185">Reference proteome</keyword>
<dbReference type="PANTHER" id="PTHR32305:SF15">
    <property type="entry name" value="PROTEIN RHSA-RELATED"/>
    <property type="match status" value="1"/>
</dbReference>
<dbReference type="RefSeq" id="WP_199180744.1">
    <property type="nucleotide sequence ID" value="NZ_PNYB01000001.1"/>
</dbReference>
<comment type="caution">
    <text evidence="2">The sequence shown here is derived from an EMBL/GenBank/DDBJ whole genome shotgun (WGS) entry which is preliminary data.</text>
</comment>
<name>A0A2N7WGQ3_9BURK</name>
<dbReference type="Gene3D" id="2.180.10.10">
    <property type="entry name" value="RHS repeat-associated core"/>
    <property type="match status" value="1"/>
</dbReference>
<accession>A0A2N7WGQ3</accession>
<reference evidence="2 3" key="1">
    <citation type="submission" date="2018-01" db="EMBL/GenBank/DDBJ databases">
        <title>Whole genome analyses suggest that Burkholderia sensu lato contains two further novel genera in the rhizoxinica-symbiotica group Mycetohabitans gen. nov., and Trinickia gen. nov.: implications for the evolution of diazotrophy and nodulation in the Burkholderiaceae.</title>
        <authorList>
            <person name="Estrada-de los Santos P."/>
            <person name="Palmer M."/>
            <person name="Chavez-Ramirez B."/>
            <person name="Beukes C."/>
            <person name="Steenkamp E.T."/>
            <person name="Hirsch A.M."/>
            <person name="Manyaka P."/>
            <person name="Maluk M."/>
            <person name="Lafos M."/>
            <person name="Crook M."/>
            <person name="Gross E."/>
            <person name="Simon M.F."/>
            <person name="Bueno dos Reis Junior F."/>
            <person name="Poole P.S."/>
            <person name="Venter S.N."/>
            <person name="James E.K."/>
        </authorList>
    </citation>
    <scope>NUCLEOTIDE SEQUENCE [LARGE SCALE GENOMIC DNA]</scope>
    <source>
        <strain evidence="2 3">GP25-8</strain>
    </source>
</reference>
<dbReference type="AlphaFoldDB" id="A0A2N7WGQ3"/>
<dbReference type="InterPro" id="IPR022385">
    <property type="entry name" value="Rhs_assc_core"/>
</dbReference>
<dbReference type="Pfam" id="PF12639">
    <property type="entry name" value="Colicin-DNase"/>
    <property type="match status" value="1"/>
</dbReference>
<dbReference type="InterPro" id="IPR050708">
    <property type="entry name" value="T6SS_VgrG/RHS"/>
</dbReference>
<dbReference type="InterPro" id="IPR001826">
    <property type="entry name" value="RHS"/>
</dbReference>
<proteinExistence type="predicted"/>
<dbReference type="Pfam" id="PF03527">
    <property type="entry name" value="RHS"/>
    <property type="match status" value="1"/>
</dbReference>
<dbReference type="Proteomes" id="UP000235347">
    <property type="component" value="Unassembled WGS sequence"/>
</dbReference>
<dbReference type="PANTHER" id="PTHR32305">
    <property type="match status" value="1"/>
</dbReference>
<organism evidence="2 3">
    <name type="scientific">Trinickia soli</name>
    <dbReference type="NCBI Taxonomy" id="380675"/>
    <lineage>
        <taxon>Bacteria</taxon>
        <taxon>Pseudomonadati</taxon>
        <taxon>Pseudomonadota</taxon>
        <taxon>Betaproteobacteria</taxon>
        <taxon>Burkholderiales</taxon>
        <taxon>Burkholderiaceae</taxon>
        <taxon>Trinickia</taxon>
    </lineage>
</organism>
<feature type="domain" description="RHS protein conserved region" evidence="1">
    <location>
        <begin position="28"/>
        <end position="61"/>
    </location>
</feature>
<feature type="non-terminal residue" evidence="2">
    <location>
        <position position="1"/>
    </location>
</feature>
<evidence type="ECO:0000259" key="1">
    <source>
        <dbReference type="Pfam" id="PF03527"/>
    </source>
</evidence>
<evidence type="ECO:0000313" key="3">
    <source>
        <dbReference type="Proteomes" id="UP000235347"/>
    </source>
</evidence>